<proteinExistence type="predicted"/>
<dbReference type="SUPFAM" id="SSF52266">
    <property type="entry name" value="SGNH hydrolase"/>
    <property type="match status" value="1"/>
</dbReference>
<name>A0ABT8FFU5_9ACTN</name>
<organism evidence="2 3">
    <name type="scientific">Nocardioides oceani</name>
    <dbReference type="NCBI Taxonomy" id="3058369"/>
    <lineage>
        <taxon>Bacteria</taxon>
        <taxon>Bacillati</taxon>
        <taxon>Actinomycetota</taxon>
        <taxon>Actinomycetes</taxon>
        <taxon>Propionibacteriales</taxon>
        <taxon>Nocardioidaceae</taxon>
        <taxon>Nocardioides</taxon>
    </lineage>
</organism>
<reference evidence="2" key="1">
    <citation type="submission" date="2023-06" db="EMBL/GenBank/DDBJ databases">
        <title>Draft genome sequence of Nocardioides sp. SOB77.</title>
        <authorList>
            <person name="Zhang G."/>
        </authorList>
    </citation>
    <scope>NUCLEOTIDE SEQUENCE</scope>
    <source>
        <strain evidence="2">SOB77</strain>
    </source>
</reference>
<accession>A0ABT8FFU5</accession>
<dbReference type="Gene3D" id="3.40.50.1110">
    <property type="entry name" value="SGNH hydrolase"/>
    <property type="match status" value="1"/>
</dbReference>
<dbReference type="InterPro" id="IPR013830">
    <property type="entry name" value="SGNH_hydro"/>
</dbReference>
<dbReference type="InterPro" id="IPR053140">
    <property type="entry name" value="GDSL_Rv0518-like"/>
</dbReference>
<evidence type="ECO:0000313" key="2">
    <source>
        <dbReference type="EMBL" id="MDN4173394.1"/>
    </source>
</evidence>
<dbReference type="Proteomes" id="UP001168620">
    <property type="component" value="Unassembled WGS sequence"/>
</dbReference>
<dbReference type="InterPro" id="IPR036514">
    <property type="entry name" value="SGNH_hydro_sf"/>
</dbReference>
<gene>
    <name evidence="2" type="ORF">QWY28_10605</name>
</gene>
<evidence type="ECO:0000313" key="3">
    <source>
        <dbReference type="Proteomes" id="UP001168620"/>
    </source>
</evidence>
<keyword evidence="3" id="KW-1185">Reference proteome</keyword>
<dbReference type="Pfam" id="PF13472">
    <property type="entry name" value="Lipase_GDSL_2"/>
    <property type="match status" value="1"/>
</dbReference>
<dbReference type="RefSeq" id="WP_300952502.1">
    <property type="nucleotide sequence ID" value="NZ_JAUHJQ010000003.1"/>
</dbReference>
<dbReference type="PANTHER" id="PTHR43784">
    <property type="entry name" value="GDSL-LIKE LIPASE/ACYLHYDROLASE, PUTATIVE (AFU_ORTHOLOGUE AFUA_2G00820)-RELATED"/>
    <property type="match status" value="1"/>
</dbReference>
<comment type="caution">
    <text evidence="2">The sequence shown here is derived from an EMBL/GenBank/DDBJ whole genome shotgun (WGS) entry which is preliminary data.</text>
</comment>
<feature type="domain" description="SGNH hydrolase-type esterase" evidence="1">
    <location>
        <begin position="8"/>
        <end position="189"/>
    </location>
</feature>
<evidence type="ECO:0000259" key="1">
    <source>
        <dbReference type="Pfam" id="PF13472"/>
    </source>
</evidence>
<protein>
    <submittedName>
        <fullName evidence="2">SGNH/GDSL hydrolase family protein</fullName>
        <ecNumber evidence="2">3.1.-.-</ecNumber>
    </submittedName>
</protein>
<dbReference type="EMBL" id="JAUHJQ010000003">
    <property type="protein sequence ID" value="MDN4173394.1"/>
    <property type="molecule type" value="Genomic_DNA"/>
</dbReference>
<sequence length="265" mass="28955">MGFHRYVAIGDSFTEGVGDPDPTRPNGLRGWADRVAEALAAREPDFGYANLAIRGRKLAGILREQVEPALALEPDLVTVYAGANDIVRPKVDLDALAEQYDEAVGRLAASGARIVLFTAFDPGSGGIYAPIRGRFALYNEHVRSIADRHGATIADSWRVAQRLPYDVTASDPRLWDVDRMHLGPAGHQVTAMMVLDALGVEHDLEPLPLPDLPVLTRREKLRADAAWSRGYLAPWIQRRLTGRSSGDTVEPRFPTFGRVVSPGGE</sequence>
<dbReference type="PANTHER" id="PTHR43784:SF2">
    <property type="entry name" value="GDSL-LIKE LIPASE_ACYLHYDROLASE, PUTATIVE (AFU_ORTHOLOGUE AFUA_2G00820)-RELATED"/>
    <property type="match status" value="1"/>
</dbReference>
<dbReference type="GO" id="GO:0016787">
    <property type="term" value="F:hydrolase activity"/>
    <property type="evidence" value="ECO:0007669"/>
    <property type="project" value="UniProtKB-KW"/>
</dbReference>
<dbReference type="CDD" id="cd01832">
    <property type="entry name" value="SGNH_hydrolase_like_1"/>
    <property type="match status" value="1"/>
</dbReference>
<dbReference type="EC" id="3.1.-.-" evidence="2"/>
<keyword evidence="2" id="KW-0378">Hydrolase</keyword>